<reference evidence="2" key="1">
    <citation type="submission" date="2018-12" db="EMBL/GenBank/DDBJ databases">
        <title>Tengunoibacter tsumagoiensis gen. nov., sp. nov., Dictyobacter kobayashii sp. nov., D. alpinus sp. nov., and D. joshuensis sp. nov. and description of Dictyobacteraceae fam. nov. within the order Ktedonobacterales isolated from Tengu-no-mugimeshi.</title>
        <authorList>
            <person name="Wang C.M."/>
            <person name="Zheng Y."/>
            <person name="Sakai Y."/>
            <person name="Toyoda A."/>
            <person name="Minakuchi Y."/>
            <person name="Abe K."/>
            <person name="Yokota A."/>
            <person name="Yabe S."/>
        </authorList>
    </citation>
    <scope>NUCLEOTIDE SEQUENCE [LARGE SCALE GENOMIC DNA]</scope>
    <source>
        <strain evidence="2">Uno16</strain>
    </source>
</reference>
<accession>A0A402BL15</accession>
<organism evidence="1 2">
    <name type="scientific">Dictyobacter alpinus</name>
    <dbReference type="NCBI Taxonomy" id="2014873"/>
    <lineage>
        <taxon>Bacteria</taxon>
        <taxon>Bacillati</taxon>
        <taxon>Chloroflexota</taxon>
        <taxon>Ktedonobacteria</taxon>
        <taxon>Ktedonobacterales</taxon>
        <taxon>Dictyobacteraceae</taxon>
        <taxon>Dictyobacter</taxon>
    </lineage>
</organism>
<evidence type="ECO:0000313" key="1">
    <source>
        <dbReference type="EMBL" id="GCE32055.1"/>
    </source>
</evidence>
<gene>
    <name evidence="1" type="ORF">KDA_75390</name>
</gene>
<evidence type="ECO:0008006" key="3">
    <source>
        <dbReference type="Google" id="ProtNLM"/>
    </source>
</evidence>
<sequence length="188" mass="19924">MAQKTIGTRRPLLLSAGSILLILLLAGGLSLVFALHGSPHAFAASLQQATGATCAQAPSTEHCNTQDPELQGCAADAQTLDQMNIVENGITIGSVERRWSARCQSWWGRVFDMRPYSQANMYIGVAGATLSASPTFVSNNYRILYSFMVFDATPNQPVPAITGTLEIDGITTPPSATLPTITIPGTAQ</sequence>
<comment type="caution">
    <text evidence="1">The sequence shown here is derived from an EMBL/GenBank/DDBJ whole genome shotgun (WGS) entry which is preliminary data.</text>
</comment>
<dbReference type="Pfam" id="PF10901">
    <property type="entry name" value="DUF2690"/>
    <property type="match status" value="1"/>
</dbReference>
<dbReference type="InterPro" id="IPR021224">
    <property type="entry name" value="DUF2690"/>
</dbReference>
<proteinExistence type="predicted"/>
<keyword evidence="2" id="KW-1185">Reference proteome</keyword>
<dbReference type="Proteomes" id="UP000287171">
    <property type="component" value="Unassembled WGS sequence"/>
</dbReference>
<protein>
    <recommendedName>
        <fullName evidence="3">DUF2690 domain-containing protein</fullName>
    </recommendedName>
</protein>
<name>A0A402BL15_9CHLR</name>
<dbReference type="AlphaFoldDB" id="A0A402BL15"/>
<dbReference type="EMBL" id="BIFT01000003">
    <property type="protein sequence ID" value="GCE32055.1"/>
    <property type="molecule type" value="Genomic_DNA"/>
</dbReference>
<dbReference type="RefSeq" id="WP_161982717.1">
    <property type="nucleotide sequence ID" value="NZ_BIFT01000003.1"/>
</dbReference>
<evidence type="ECO:0000313" key="2">
    <source>
        <dbReference type="Proteomes" id="UP000287171"/>
    </source>
</evidence>